<dbReference type="InterPro" id="IPR023214">
    <property type="entry name" value="HAD_sf"/>
</dbReference>
<dbReference type="NCBIfam" id="TIGR01509">
    <property type="entry name" value="HAD-SF-IA-v3"/>
    <property type="match status" value="1"/>
</dbReference>
<dbReference type="Pfam" id="PF13419">
    <property type="entry name" value="HAD_2"/>
    <property type="match status" value="1"/>
</dbReference>
<dbReference type="PRINTS" id="PR00413">
    <property type="entry name" value="HADHALOGNASE"/>
</dbReference>
<organism evidence="1 2">
    <name type="scientific">Longivirga aurantiaca</name>
    <dbReference type="NCBI Taxonomy" id="1837743"/>
    <lineage>
        <taxon>Bacteria</taxon>
        <taxon>Bacillati</taxon>
        <taxon>Actinomycetota</taxon>
        <taxon>Actinomycetes</taxon>
        <taxon>Sporichthyales</taxon>
        <taxon>Sporichthyaceae</taxon>
        <taxon>Longivirga</taxon>
    </lineage>
</organism>
<keyword evidence="2" id="KW-1185">Reference proteome</keyword>
<dbReference type="SFLD" id="SFLDS00003">
    <property type="entry name" value="Haloacid_Dehalogenase"/>
    <property type="match status" value="1"/>
</dbReference>
<dbReference type="CDD" id="cd07505">
    <property type="entry name" value="HAD_BPGM-like"/>
    <property type="match status" value="1"/>
</dbReference>
<comment type="caution">
    <text evidence="1">The sequence shown here is derived from an EMBL/GenBank/DDBJ whole genome shotgun (WGS) entry which is preliminary data.</text>
</comment>
<evidence type="ECO:0000313" key="2">
    <source>
        <dbReference type="Proteomes" id="UP001596138"/>
    </source>
</evidence>
<dbReference type="InterPro" id="IPR041492">
    <property type="entry name" value="HAD_2"/>
</dbReference>
<dbReference type="EMBL" id="JBHSTI010000008">
    <property type="protein sequence ID" value="MFC6238524.1"/>
    <property type="molecule type" value="Genomic_DNA"/>
</dbReference>
<dbReference type="GO" id="GO:0016787">
    <property type="term" value="F:hydrolase activity"/>
    <property type="evidence" value="ECO:0007669"/>
    <property type="project" value="UniProtKB-KW"/>
</dbReference>
<dbReference type="SFLD" id="SFLDG01129">
    <property type="entry name" value="C1.5:_HAD__Beta-PGM__Phosphata"/>
    <property type="match status" value="1"/>
</dbReference>
<protein>
    <submittedName>
        <fullName evidence="1">HAD family hydrolase</fullName>
    </submittedName>
</protein>
<sequence length="229" mass="24716">MSSHLPDAVMFDMDGTLVMTEELWYDAEAEIMSALDVDWGPEHQAELVGGPLEAAVDYMVRHTEGALTHGAMMALLLDTMERNLRTRPVEWCPGARELLLALEDAGVPCALVSASWRRLVEAVHDSVLHEVGHEMFATSVAGDEGERTKPFPDPYLLAAERMGVEPSRCVVLEDSHTGVAAGIASGALVVAVPSLVPIEGTDGLHVVESLEQVTPALLGEWSHVWSSRA</sequence>
<keyword evidence="1" id="KW-0378">Hydrolase</keyword>
<dbReference type="InterPro" id="IPR006439">
    <property type="entry name" value="HAD-SF_hydro_IA"/>
</dbReference>
<dbReference type="InterPro" id="IPR023198">
    <property type="entry name" value="PGP-like_dom2"/>
</dbReference>
<dbReference type="SUPFAM" id="SSF56784">
    <property type="entry name" value="HAD-like"/>
    <property type="match status" value="1"/>
</dbReference>
<accession>A0ABW1T2K1</accession>
<dbReference type="Gene3D" id="3.40.50.1000">
    <property type="entry name" value="HAD superfamily/HAD-like"/>
    <property type="match status" value="1"/>
</dbReference>
<dbReference type="PANTHER" id="PTHR18901">
    <property type="entry name" value="2-DEOXYGLUCOSE-6-PHOSPHATE PHOSPHATASE 2"/>
    <property type="match status" value="1"/>
</dbReference>
<dbReference type="RefSeq" id="WP_386766813.1">
    <property type="nucleotide sequence ID" value="NZ_JBHSTI010000008.1"/>
</dbReference>
<dbReference type="Gene3D" id="1.10.150.240">
    <property type="entry name" value="Putative phosphatase, domain 2"/>
    <property type="match status" value="1"/>
</dbReference>
<gene>
    <name evidence="1" type="ORF">ACFQGU_11595</name>
</gene>
<name>A0ABW1T2K1_9ACTN</name>
<evidence type="ECO:0000313" key="1">
    <source>
        <dbReference type="EMBL" id="MFC6238524.1"/>
    </source>
</evidence>
<proteinExistence type="predicted"/>
<dbReference type="PROSITE" id="PS01228">
    <property type="entry name" value="COF_1"/>
    <property type="match status" value="1"/>
</dbReference>
<dbReference type="InterPro" id="IPR036412">
    <property type="entry name" value="HAD-like_sf"/>
</dbReference>
<dbReference type="PANTHER" id="PTHR18901:SF38">
    <property type="entry name" value="PSEUDOURIDINE-5'-PHOSPHATASE"/>
    <property type="match status" value="1"/>
</dbReference>
<reference evidence="2" key="1">
    <citation type="journal article" date="2019" name="Int. J. Syst. Evol. Microbiol.">
        <title>The Global Catalogue of Microorganisms (GCM) 10K type strain sequencing project: providing services to taxonomists for standard genome sequencing and annotation.</title>
        <authorList>
            <consortium name="The Broad Institute Genomics Platform"/>
            <consortium name="The Broad Institute Genome Sequencing Center for Infectious Disease"/>
            <person name="Wu L."/>
            <person name="Ma J."/>
        </authorList>
    </citation>
    <scope>NUCLEOTIDE SEQUENCE [LARGE SCALE GENOMIC DNA]</scope>
    <source>
        <strain evidence="2">CGMCC 4.7317</strain>
    </source>
</reference>
<dbReference type="Proteomes" id="UP001596138">
    <property type="component" value="Unassembled WGS sequence"/>
</dbReference>